<feature type="domain" description="Putative restriction endonuclease" evidence="3">
    <location>
        <begin position="25"/>
        <end position="100"/>
    </location>
</feature>
<dbReference type="InterPro" id="IPR008538">
    <property type="entry name" value="Uma2"/>
</dbReference>
<evidence type="ECO:0000313" key="4">
    <source>
        <dbReference type="EMBL" id="MBD2772720.1"/>
    </source>
</evidence>
<dbReference type="PANTHER" id="PTHR43198:SF2">
    <property type="entry name" value="SI:CH1073-67J19.1-RELATED"/>
    <property type="match status" value="1"/>
</dbReference>
<feature type="domain" description="Thiaminase-2/PQQC" evidence="2">
    <location>
        <begin position="128"/>
        <end position="300"/>
    </location>
</feature>
<name>A0A8J6XGH6_9CYAN</name>
<dbReference type="SUPFAM" id="SSF52980">
    <property type="entry name" value="Restriction endonuclease-like"/>
    <property type="match status" value="1"/>
</dbReference>
<dbReference type="GO" id="GO:0005829">
    <property type="term" value="C:cytosol"/>
    <property type="evidence" value="ECO:0007669"/>
    <property type="project" value="TreeGrafter"/>
</dbReference>
<dbReference type="Gene3D" id="3.90.1570.10">
    <property type="entry name" value="tt1808, chain A"/>
    <property type="match status" value="1"/>
</dbReference>
<dbReference type="Gene3D" id="1.20.910.10">
    <property type="entry name" value="Heme oxygenase-like"/>
    <property type="match status" value="1"/>
</dbReference>
<dbReference type="Pfam" id="PF05685">
    <property type="entry name" value="Uma2"/>
    <property type="match status" value="1"/>
</dbReference>
<evidence type="ECO:0000259" key="3">
    <source>
        <dbReference type="Pfam" id="PF05685"/>
    </source>
</evidence>
<dbReference type="InterPro" id="IPR012296">
    <property type="entry name" value="Nuclease_put_TT1808"/>
</dbReference>
<keyword evidence="5" id="KW-1185">Reference proteome</keyword>
<evidence type="ECO:0000259" key="2">
    <source>
        <dbReference type="Pfam" id="PF03070"/>
    </source>
</evidence>
<gene>
    <name evidence="4" type="ORF">ICL16_11725</name>
</gene>
<evidence type="ECO:0000313" key="5">
    <source>
        <dbReference type="Proteomes" id="UP000629098"/>
    </source>
</evidence>
<dbReference type="GO" id="GO:0004519">
    <property type="term" value="F:endonuclease activity"/>
    <property type="evidence" value="ECO:0007669"/>
    <property type="project" value="UniProtKB-KW"/>
</dbReference>
<keyword evidence="4" id="KW-0540">Nuclease</keyword>
<dbReference type="EMBL" id="JACXAE010000043">
    <property type="protein sequence ID" value="MBD2772720.1"/>
    <property type="molecule type" value="Genomic_DNA"/>
</dbReference>
<dbReference type="AlphaFoldDB" id="A0A8J6XGH6"/>
<dbReference type="InterPro" id="IPR016084">
    <property type="entry name" value="Haem_Oase-like_multi-hlx"/>
</dbReference>
<dbReference type="Pfam" id="PF03070">
    <property type="entry name" value="TENA_THI-4"/>
    <property type="match status" value="1"/>
</dbReference>
<dbReference type="InterPro" id="IPR004305">
    <property type="entry name" value="Thiaminase-2/PQQC"/>
</dbReference>
<proteinExistence type="predicted"/>
<dbReference type="InterPro" id="IPR050967">
    <property type="entry name" value="Thiamine_Salvage_TenA"/>
</dbReference>
<sequence length="327" mass="36595">MVLQQFARYIPIPPLESGDRLTRAEFERRYEATPEKFKAELIEGVVYVASSVRVFHGNPHFNLITWLGVYSTATPGVSGADNATTRLDLDNEPQPDALLRIKFQSVNKFTYAQDRTLHHMNLSNELWQANQDLAQASLEHPFVQGIADGTLEEQKFAYYVGQDAFFLEAFARAYSIAAAKAPDFSGFTVFHNLASGVLSELQLHESYAASWSVNLRFVEPGVATRRYTDFLLATAWGGDVGVTAAAMSPCMRLYAFLGEQLASNGIPNHQYADWIRTYSSADFQPLAQQLESLLDSYASSTALVQSTYRYAMLCERDFFQAAWACQL</sequence>
<comment type="caution">
    <text evidence="4">The sequence shown here is derived from an EMBL/GenBank/DDBJ whole genome shotgun (WGS) entry which is preliminary data.</text>
</comment>
<comment type="pathway">
    <text evidence="1">Cofactor biosynthesis; thiamine diphosphate biosynthesis.</text>
</comment>
<protein>
    <submittedName>
        <fullName evidence="4">Uma2 family endonuclease</fullName>
    </submittedName>
</protein>
<keyword evidence="4" id="KW-0378">Hydrolase</keyword>
<keyword evidence="4" id="KW-0255">Endonuclease</keyword>
<reference evidence="4" key="1">
    <citation type="submission" date="2020-09" db="EMBL/GenBank/DDBJ databases">
        <title>Iningainema tapete sp. nov. (Scytonemataceae, Cyanobacteria) from greenhouses in central Florida (USA) produces two types of nodularin with biosynthetic potential for microcystin-LR and anabaenopeptins.</title>
        <authorList>
            <person name="Berthold D.E."/>
            <person name="Lefler F.W."/>
            <person name="Huang I.-S."/>
            <person name="Abdulla H."/>
            <person name="Zimba P.V."/>
            <person name="Laughinghouse H.D. IV."/>
        </authorList>
    </citation>
    <scope>NUCLEOTIDE SEQUENCE</scope>
    <source>
        <strain evidence="4">BLCCT55</strain>
    </source>
</reference>
<dbReference type="SUPFAM" id="SSF48613">
    <property type="entry name" value="Heme oxygenase-like"/>
    <property type="match status" value="1"/>
</dbReference>
<evidence type="ECO:0000256" key="1">
    <source>
        <dbReference type="ARBA" id="ARBA00004948"/>
    </source>
</evidence>
<dbReference type="CDD" id="cd19368">
    <property type="entry name" value="TenA_C_AtTH2-like"/>
    <property type="match status" value="1"/>
</dbReference>
<dbReference type="InterPro" id="IPR011335">
    <property type="entry name" value="Restrct_endonuc-II-like"/>
</dbReference>
<dbReference type="PANTHER" id="PTHR43198">
    <property type="entry name" value="BIFUNCTIONAL TH2 PROTEIN"/>
    <property type="match status" value="1"/>
</dbReference>
<dbReference type="Proteomes" id="UP000629098">
    <property type="component" value="Unassembled WGS sequence"/>
</dbReference>
<accession>A0A8J6XGH6</accession>
<organism evidence="4 5">
    <name type="scientific">Iningainema tapete BLCC-T55</name>
    <dbReference type="NCBI Taxonomy" id="2748662"/>
    <lineage>
        <taxon>Bacteria</taxon>
        <taxon>Bacillati</taxon>
        <taxon>Cyanobacteriota</taxon>
        <taxon>Cyanophyceae</taxon>
        <taxon>Nostocales</taxon>
        <taxon>Scytonemataceae</taxon>
        <taxon>Iningainema tapete</taxon>
    </lineage>
</organism>